<keyword evidence="3" id="KW-1185">Reference proteome</keyword>
<sequence length="103" mass="10470">MAVRGGVMVVMPVLAVLVAVVLVVMVPGAMRLVVVPVRAVSRVVVVSVVSHGGYSGVREEGQGVSGQSMTSAPSSTATCTVGWSSQTPGEVAFWPVSMSKPTS</sequence>
<feature type="compositionally biased region" description="Polar residues" evidence="1">
    <location>
        <begin position="65"/>
        <end position="81"/>
    </location>
</feature>
<evidence type="ECO:0000313" key="3">
    <source>
        <dbReference type="Proteomes" id="UP000217343"/>
    </source>
</evidence>
<dbReference type="KEGG" id="mmas:MYMAC_002733"/>
<protein>
    <submittedName>
        <fullName evidence="2">Uncharacterized protein</fullName>
    </submittedName>
</protein>
<reference evidence="2 3" key="1">
    <citation type="submission" date="2017-06" db="EMBL/GenBank/DDBJ databases">
        <title>Sequencing and comparative analysis of myxobacterial genomes.</title>
        <authorList>
            <person name="Rupp O."/>
            <person name="Goesmann A."/>
            <person name="Sogaard-Andersen L."/>
        </authorList>
    </citation>
    <scope>NUCLEOTIDE SEQUENCE [LARGE SCALE GENOMIC DNA]</scope>
    <source>
        <strain evidence="2 3">DSM 14697</strain>
    </source>
</reference>
<gene>
    <name evidence="2" type="ORF">MYMAC_002733</name>
</gene>
<evidence type="ECO:0000313" key="2">
    <source>
        <dbReference type="EMBL" id="ATB47126.1"/>
    </source>
</evidence>
<organism evidence="2 3">
    <name type="scientific">Corallococcus macrosporus DSM 14697</name>
    <dbReference type="NCBI Taxonomy" id="1189310"/>
    <lineage>
        <taxon>Bacteria</taxon>
        <taxon>Pseudomonadati</taxon>
        <taxon>Myxococcota</taxon>
        <taxon>Myxococcia</taxon>
        <taxon>Myxococcales</taxon>
        <taxon>Cystobacterineae</taxon>
        <taxon>Myxococcaceae</taxon>
        <taxon>Corallococcus</taxon>
    </lineage>
</organism>
<proteinExistence type="predicted"/>
<name>A0A250JVH9_9BACT</name>
<dbReference type="AlphaFoldDB" id="A0A250JVH9"/>
<evidence type="ECO:0000256" key="1">
    <source>
        <dbReference type="SAM" id="MobiDB-lite"/>
    </source>
</evidence>
<accession>A0A250JVH9</accession>
<dbReference type="EMBL" id="CP022203">
    <property type="protein sequence ID" value="ATB47126.1"/>
    <property type="molecule type" value="Genomic_DNA"/>
</dbReference>
<feature type="region of interest" description="Disordered" evidence="1">
    <location>
        <begin position="59"/>
        <end position="81"/>
    </location>
</feature>
<dbReference type="Proteomes" id="UP000217343">
    <property type="component" value="Chromosome"/>
</dbReference>